<proteinExistence type="predicted"/>
<evidence type="ECO:0000313" key="3">
    <source>
        <dbReference type="Proteomes" id="UP000094336"/>
    </source>
</evidence>
<keyword evidence="3" id="KW-1185">Reference proteome</keyword>
<gene>
    <name evidence="2" type="ORF">BABINDRAFT_27090</name>
</gene>
<evidence type="ECO:0000313" key="2">
    <source>
        <dbReference type="EMBL" id="ODQ82297.1"/>
    </source>
</evidence>
<organism evidence="2 3">
    <name type="scientific">Babjeviella inositovora NRRL Y-12698</name>
    <dbReference type="NCBI Taxonomy" id="984486"/>
    <lineage>
        <taxon>Eukaryota</taxon>
        <taxon>Fungi</taxon>
        <taxon>Dikarya</taxon>
        <taxon>Ascomycota</taxon>
        <taxon>Saccharomycotina</taxon>
        <taxon>Pichiomycetes</taxon>
        <taxon>Serinales incertae sedis</taxon>
        <taxon>Babjeviella</taxon>
    </lineage>
</organism>
<evidence type="ECO:0000256" key="1">
    <source>
        <dbReference type="SAM" id="Phobius"/>
    </source>
</evidence>
<dbReference type="Proteomes" id="UP000094336">
    <property type="component" value="Unassembled WGS sequence"/>
</dbReference>
<name>A0A1E3QYY0_9ASCO</name>
<dbReference type="Pfam" id="PF10306">
    <property type="entry name" value="FLILHELTA"/>
    <property type="match status" value="1"/>
</dbReference>
<dbReference type="GO" id="GO:0005739">
    <property type="term" value="C:mitochondrion"/>
    <property type="evidence" value="ECO:0007669"/>
    <property type="project" value="TreeGrafter"/>
</dbReference>
<dbReference type="PANTHER" id="PTHR28002">
    <property type="entry name" value="MIOREX COMPLEX COMPONENT 11"/>
    <property type="match status" value="1"/>
</dbReference>
<keyword evidence="1" id="KW-0812">Transmembrane</keyword>
<accession>A0A1E3QYY0</accession>
<keyword evidence="1" id="KW-0472">Membrane</keyword>
<feature type="non-terminal residue" evidence="2">
    <location>
        <position position="132"/>
    </location>
</feature>
<dbReference type="EMBL" id="KV454426">
    <property type="protein sequence ID" value="ODQ82297.1"/>
    <property type="molecule type" value="Genomic_DNA"/>
</dbReference>
<dbReference type="AlphaFoldDB" id="A0A1E3QYY0"/>
<protein>
    <submittedName>
        <fullName evidence="2">Uncharacterized protein</fullName>
    </submittedName>
</protein>
<dbReference type="OrthoDB" id="5580261at2759"/>
<feature type="non-terminal residue" evidence="2">
    <location>
        <position position="1"/>
    </location>
</feature>
<dbReference type="InterPro" id="IPR018811">
    <property type="entry name" value="MRX11"/>
</dbReference>
<reference evidence="3" key="1">
    <citation type="submission" date="2016-05" db="EMBL/GenBank/DDBJ databases">
        <title>Comparative genomics of biotechnologically important yeasts.</title>
        <authorList>
            <consortium name="DOE Joint Genome Institute"/>
            <person name="Riley R."/>
            <person name="Haridas S."/>
            <person name="Wolfe K.H."/>
            <person name="Lopes M.R."/>
            <person name="Hittinger C.T."/>
            <person name="Goker M."/>
            <person name="Salamov A."/>
            <person name="Wisecaver J."/>
            <person name="Long T.M."/>
            <person name="Aerts A.L."/>
            <person name="Barry K."/>
            <person name="Choi C."/>
            <person name="Clum A."/>
            <person name="Coughlan A.Y."/>
            <person name="Deshpande S."/>
            <person name="Douglass A.P."/>
            <person name="Hanson S.J."/>
            <person name="Klenk H.-P."/>
            <person name="Labutti K."/>
            <person name="Lapidus A."/>
            <person name="Lindquist E."/>
            <person name="Lipzen A."/>
            <person name="Meier-Kolthoff J.P."/>
            <person name="Ohm R.A."/>
            <person name="Otillar R.P."/>
            <person name="Pangilinan J."/>
            <person name="Peng Y."/>
            <person name="Rokas A."/>
            <person name="Rosa C.A."/>
            <person name="Scheuner C."/>
            <person name="Sibirny A.A."/>
            <person name="Slot J.C."/>
            <person name="Stielow J.B."/>
            <person name="Sun H."/>
            <person name="Kurtzman C.P."/>
            <person name="Blackwell M."/>
            <person name="Grigoriev I.V."/>
            <person name="Jeffries T.W."/>
        </authorList>
    </citation>
    <scope>NUCLEOTIDE SEQUENCE [LARGE SCALE GENOMIC DNA]</scope>
    <source>
        <strain evidence="3">NRRL Y-12698</strain>
    </source>
</reference>
<feature type="transmembrane region" description="Helical" evidence="1">
    <location>
        <begin position="21"/>
        <end position="46"/>
    </location>
</feature>
<dbReference type="GeneID" id="30149251"/>
<dbReference type="PANTHER" id="PTHR28002:SF1">
    <property type="entry name" value="MIOREX COMPLEX COMPONENT 11"/>
    <property type="match status" value="1"/>
</dbReference>
<dbReference type="STRING" id="984486.A0A1E3QYY0"/>
<keyword evidence="1" id="KW-1133">Transmembrane helix</keyword>
<dbReference type="RefSeq" id="XP_018987625.1">
    <property type="nucleotide sequence ID" value="XM_019131398.1"/>
</dbReference>
<sequence length="132" mass="15240">ILKRVPKFLLPYAQRFAHAPYCHVITFVILHELSAIVPLMGLWYLFNRFDYVPVNFAPVWAIEHGVDMLKGYVDIENGIFKYWAVVDKGKLIVQGANAYAITKMLMPLRVMLSVALTPVVSRWFVEPWGKIF</sequence>